<evidence type="ECO:0000259" key="3">
    <source>
        <dbReference type="Pfam" id="PF09335"/>
    </source>
</evidence>
<feature type="transmembrane region" description="Helical" evidence="2">
    <location>
        <begin position="172"/>
        <end position="189"/>
    </location>
</feature>
<feature type="domain" description="VTT" evidence="3">
    <location>
        <begin position="30"/>
        <end position="155"/>
    </location>
</feature>
<feature type="transmembrane region" description="Helical" evidence="2">
    <location>
        <begin position="51"/>
        <end position="71"/>
    </location>
</feature>
<dbReference type="GO" id="GO:0005886">
    <property type="term" value="C:plasma membrane"/>
    <property type="evidence" value="ECO:0007669"/>
    <property type="project" value="TreeGrafter"/>
</dbReference>
<dbReference type="AlphaFoldDB" id="A0A0D6Z657"/>
<feature type="transmembrane region" description="Helical" evidence="2">
    <location>
        <begin position="137"/>
        <end position="157"/>
    </location>
</feature>
<dbReference type="RefSeq" id="WP_044396640.1">
    <property type="nucleotide sequence ID" value="NZ_JXIQ01000199.1"/>
</dbReference>
<dbReference type="Proteomes" id="UP000032512">
    <property type="component" value="Unassembled WGS sequence"/>
</dbReference>
<evidence type="ECO:0000313" key="5">
    <source>
        <dbReference type="Proteomes" id="UP000032512"/>
    </source>
</evidence>
<protein>
    <recommendedName>
        <fullName evidence="3">VTT domain-containing protein</fullName>
    </recommendedName>
</protein>
<keyword evidence="5" id="KW-1185">Reference proteome</keyword>
<dbReference type="Pfam" id="PF09335">
    <property type="entry name" value="VTT_dom"/>
    <property type="match status" value="1"/>
</dbReference>
<evidence type="ECO:0000256" key="2">
    <source>
        <dbReference type="SAM" id="Phobius"/>
    </source>
</evidence>
<dbReference type="EMBL" id="JXIQ01000199">
    <property type="protein sequence ID" value="KIY20541.1"/>
    <property type="molecule type" value="Genomic_DNA"/>
</dbReference>
<accession>A0A0D6Z657</accession>
<dbReference type="PANTHER" id="PTHR42709">
    <property type="entry name" value="ALKALINE PHOSPHATASE LIKE PROTEIN"/>
    <property type="match status" value="1"/>
</dbReference>
<evidence type="ECO:0000256" key="1">
    <source>
        <dbReference type="ARBA" id="ARBA00010792"/>
    </source>
</evidence>
<dbReference type="PATRIC" id="fig|285983.3.peg.3311"/>
<dbReference type="PANTHER" id="PTHR42709:SF9">
    <property type="entry name" value="ALKALINE PHOSPHATASE LIKE PROTEIN"/>
    <property type="match status" value="1"/>
</dbReference>
<name>A0A0D6Z657_9BACI</name>
<feature type="transmembrane region" description="Helical" evidence="2">
    <location>
        <begin position="15"/>
        <end position="39"/>
    </location>
</feature>
<keyword evidence="2" id="KW-1133">Transmembrane helix</keyword>
<keyword evidence="2" id="KW-0812">Transmembrane</keyword>
<sequence>MDLDLVVEMIDENGYLGLFLWLCCGVFIPIPNEVILMTVGFASSQGALTPVPAFLVTYLGIAAAFTLSYLLGRLIGRRLLSLIYRKKRLAKSVKSAIRLMDKYHMFSLSLSCFVPGARYFVPLLYGISRLSFRKFAIFAYSGAFVWVLIIFVLGYLFGDKMELIMKYSNEMWLWVAVLAAASLIIIVKVKKKKWKSSASEVE</sequence>
<dbReference type="InterPro" id="IPR051311">
    <property type="entry name" value="DedA_domain"/>
</dbReference>
<keyword evidence="2" id="KW-0472">Membrane</keyword>
<dbReference type="InterPro" id="IPR032816">
    <property type="entry name" value="VTT_dom"/>
</dbReference>
<dbReference type="OrthoDB" id="9782291at2"/>
<organism evidence="4 5">
    <name type="scientific">Mesobacillus subterraneus</name>
    <dbReference type="NCBI Taxonomy" id="285983"/>
    <lineage>
        <taxon>Bacteria</taxon>
        <taxon>Bacillati</taxon>
        <taxon>Bacillota</taxon>
        <taxon>Bacilli</taxon>
        <taxon>Bacillales</taxon>
        <taxon>Bacillaceae</taxon>
        <taxon>Mesobacillus</taxon>
    </lineage>
</organism>
<proteinExistence type="inferred from homology"/>
<comment type="caution">
    <text evidence="4">The sequence shown here is derived from an EMBL/GenBank/DDBJ whole genome shotgun (WGS) entry which is preliminary data.</text>
</comment>
<comment type="similarity">
    <text evidence="1">Belongs to the DedA family.</text>
</comment>
<gene>
    <name evidence="4" type="ORF">UB32_18680</name>
</gene>
<reference evidence="4 5" key="1">
    <citation type="submission" date="2015-01" db="EMBL/GenBank/DDBJ databases">
        <title>Draft genome sequences of the supercritical CO2 tolerant bacteria Bacillus subterraneus MITOT1 and Bacillus cereus MIT0214.</title>
        <authorList>
            <person name="Peet K.C."/>
            <person name="Thompson J.R."/>
        </authorList>
    </citation>
    <scope>NUCLEOTIDE SEQUENCE [LARGE SCALE GENOMIC DNA]</scope>
    <source>
        <strain evidence="4 5">MITOT1</strain>
    </source>
</reference>
<evidence type="ECO:0000313" key="4">
    <source>
        <dbReference type="EMBL" id="KIY20541.1"/>
    </source>
</evidence>